<dbReference type="EMBL" id="CACRZD030000001">
    <property type="protein sequence ID" value="CAA6654673.1"/>
    <property type="molecule type" value="Genomic_DNA"/>
</dbReference>
<reference evidence="3 4" key="1">
    <citation type="submission" date="2019-12" db="EMBL/GenBank/DDBJ databases">
        <authorList>
            <person name="Scholz U."/>
            <person name="Mascher M."/>
            <person name="Fiebig A."/>
        </authorList>
    </citation>
    <scope>NUCLEOTIDE SEQUENCE</scope>
</reference>
<accession>A0A7I8IBG2</accession>
<evidence type="ECO:0000256" key="2">
    <source>
        <dbReference type="PROSITE-ProRule" id="PRU00708"/>
    </source>
</evidence>
<dbReference type="InterPro" id="IPR052308">
    <property type="entry name" value="PPR_domain-containing"/>
</dbReference>
<dbReference type="PANTHER" id="PTHR47937">
    <property type="entry name" value="PLASTID TRANSCRIPTIONALLY ACTIVE CHROMOSOME 2-LIKE PROTEIN"/>
    <property type="match status" value="1"/>
</dbReference>
<dbReference type="PROSITE" id="PS51375">
    <property type="entry name" value="PPR"/>
    <property type="match status" value="6"/>
</dbReference>
<feature type="repeat" description="PPR" evidence="2">
    <location>
        <begin position="83"/>
        <end position="117"/>
    </location>
</feature>
<dbReference type="Pfam" id="PF01535">
    <property type="entry name" value="PPR"/>
    <property type="match status" value="3"/>
</dbReference>
<feature type="repeat" description="PPR" evidence="2">
    <location>
        <begin position="222"/>
        <end position="256"/>
    </location>
</feature>
<dbReference type="PANTHER" id="PTHR47937:SF2">
    <property type="entry name" value="PENTATRICOPEPTIDE (PPR) REPEAT-CONTAINING PROTEIN, PF01535'-RELATED"/>
    <property type="match status" value="1"/>
</dbReference>
<feature type="repeat" description="PPR" evidence="2">
    <location>
        <begin position="383"/>
        <end position="417"/>
    </location>
</feature>
<gene>
    <name evidence="3" type="ORF">SI7747_01001263</name>
</gene>
<feature type="repeat" description="PPR" evidence="2">
    <location>
        <begin position="257"/>
        <end position="291"/>
    </location>
</feature>
<keyword evidence="1" id="KW-0677">Repeat</keyword>
<keyword evidence="4" id="KW-1185">Reference proteome</keyword>
<feature type="repeat" description="PPR" evidence="2">
    <location>
        <begin position="118"/>
        <end position="152"/>
    </location>
</feature>
<dbReference type="InterPro" id="IPR011990">
    <property type="entry name" value="TPR-like_helical_dom_sf"/>
</dbReference>
<dbReference type="InterPro" id="IPR002885">
    <property type="entry name" value="PPR_rpt"/>
</dbReference>
<dbReference type="Proteomes" id="UP001189122">
    <property type="component" value="Unassembled WGS sequence"/>
</dbReference>
<evidence type="ECO:0000313" key="4">
    <source>
        <dbReference type="Proteomes" id="UP001189122"/>
    </source>
</evidence>
<proteinExistence type="predicted"/>
<sequence>MLLQRGSRRNWRFRQPSFAGGEVAWGFPSETPGEIAVAVALSATGVGLTLEIFADVLNKGNLGGAAMVSFFDWAIKEPNIPNGLDTYHIILKALGRRKFFCSMEEILLRMKKEGIQPDSRTVSVIVDSYVRARRVSKAVEFFERLEEFGGERNSESLTAVIRSLCRRSHVRVADSLFHRTKGKISFDKMAYDELIGGWAKLGRGKTMERTWTEMVAEGLSPDSRTYAHLIEGLGRAGRIKDAVDVFNQMEEKGCSPDTVTYNAMMCNFISTGNLEQCTYYYKEMITKKQFPDIDTYQSLISAFLKVRRGICPSTGMITSFIEPLCSYGPPHAAMLIYKKSKKAGCKISLKAYKLLLMRLSRFGKCGMVLQVWDEMQESGHSSDAEVYEFIVNGLCNTGQLDTAVLVVEESLRRGCCIGKMIYSKLNNKLLEMNKVETAYRLFLKVRKARASLNAQRFWRARGWHF</sequence>
<organism evidence="3">
    <name type="scientific">Spirodela intermedia</name>
    <name type="common">Intermediate duckweed</name>
    <dbReference type="NCBI Taxonomy" id="51605"/>
    <lineage>
        <taxon>Eukaryota</taxon>
        <taxon>Viridiplantae</taxon>
        <taxon>Streptophyta</taxon>
        <taxon>Embryophyta</taxon>
        <taxon>Tracheophyta</taxon>
        <taxon>Spermatophyta</taxon>
        <taxon>Magnoliopsida</taxon>
        <taxon>Liliopsida</taxon>
        <taxon>Araceae</taxon>
        <taxon>Lemnoideae</taxon>
        <taxon>Spirodela</taxon>
    </lineage>
</organism>
<evidence type="ECO:0000256" key="1">
    <source>
        <dbReference type="ARBA" id="ARBA00022737"/>
    </source>
</evidence>
<dbReference type="NCBIfam" id="TIGR00756">
    <property type="entry name" value="PPR"/>
    <property type="match status" value="4"/>
</dbReference>
<dbReference type="AlphaFoldDB" id="A0A7I8IBG2"/>
<dbReference type="Gene3D" id="1.25.40.10">
    <property type="entry name" value="Tetratricopeptide repeat domain"/>
    <property type="match status" value="3"/>
</dbReference>
<name>A0A7I8IBG2_SPIIN</name>
<feature type="repeat" description="PPR" evidence="2">
    <location>
        <begin position="187"/>
        <end position="221"/>
    </location>
</feature>
<protein>
    <submittedName>
        <fullName evidence="3">Uncharacterized protein</fullName>
    </submittedName>
</protein>
<dbReference type="Pfam" id="PF13041">
    <property type="entry name" value="PPR_2"/>
    <property type="match status" value="1"/>
</dbReference>
<dbReference type="EMBL" id="LR743588">
    <property type="protein sequence ID" value="CAA2614896.1"/>
    <property type="molecule type" value="Genomic_DNA"/>
</dbReference>
<evidence type="ECO:0000313" key="3">
    <source>
        <dbReference type="EMBL" id="CAA2614896.1"/>
    </source>
</evidence>